<dbReference type="InterPro" id="IPR036691">
    <property type="entry name" value="Endo/exonu/phosph_ase_sf"/>
</dbReference>
<evidence type="ECO:0008006" key="4">
    <source>
        <dbReference type="Google" id="ProtNLM"/>
    </source>
</evidence>
<evidence type="ECO:0000256" key="1">
    <source>
        <dbReference type="SAM" id="MobiDB-lite"/>
    </source>
</evidence>
<keyword evidence="3" id="KW-1185">Reference proteome</keyword>
<dbReference type="Proteomes" id="UP001500305">
    <property type="component" value="Unassembled WGS sequence"/>
</dbReference>
<feature type="compositionally biased region" description="Basic and acidic residues" evidence="1">
    <location>
        <begin position="246"/>
        <end position="255"/>
    </location>
</feature>
<name>A0ABP5REH8_9ACTN</name>
<dbReference type="SUPFAM" id="SSF56219">
    <property type="entry name" value="DNase I-like"/>
    <property type="match status" value="1"/>
</dbReference>
<evidence type="ECO:0000313" key="3">
    <source>
        <dbReference type="Proteomes" id="UP001500305"/>
    </source>
</evidence>
<evidence type="ECO:0000313" key="2">
    <source>
        <dbReference type="EMBL" id="GAA2255697.1"/>
    </source>
</evidence>
<dbReference type="EMBL" id="BAAATR010000020">
    <property type="protein sequence ID" value="GAA2255697.1"/>
    <property type="molecule type" value="Genomic_DNA"/>
</dbReference>
<sequence>MSDTSTSVTSTIPETVRILGCNVQHGRRRDEAIAFMKSLTPAPEIILWQEAQPGDPGKGIPSDAEVVAEALGMDAYENVLTPHVRRPKHNVIFVKRGGVFVHEGTYQHPGAPHQAPANIAVRLRLPDGSLSYRRLLLLAGHACYYSAPIRSVEADFVLSVFKHGELGYAEYDFNSYRKDRHPRDLQSVRDRTFATNRSRLTDAGEFVPDDVFDRKLVNAGLVDVGLWAAQELGQKGADGPTAGWGPDKRDQRAEPVDGEDSDQDPASAIDRGYAVAELIPALLTAGPIDNAATRAFSDHLPVDSLWRYSGLVEVMDRRVDVIVH</sequence>
<comment type="caution">
    <text evidence="2">The sequence shown here is derived from an EMBL/GenBank/DDBJ whole genome shotgun (WGS) entry which is preliminary data.</text>
</comment>
<protein>
    <recommendedName>
        <fullName evidence="4">Endonuclease/exonuclease/phosphatase</fullName>
    </recommendedName>
</protein>
<gene>
    <name evidence="2" type="ORF">GCM10010430_44400</name>
</gene>
<organism evidence="2 3">
    <name type="scientific">Kitasatospora cystarginea</name>
    <dbReference type="NCBI Taxonomy" id="58350"/>
    <lineage>
        <taxon>Bacteria</taxon>
        <taxon>Bacillati</taxon>
        <taxon>Actinomycetota</taxon>
        <taxon>Actinomycetes</taxon>
        <taxon>Kitasatosporales</taxon>
        <taxon>Streptomycetaceae</taxon>
        <taxon>Kitasatospora</taxon>
    </lineage>
</organism>
<reference evidence="3" key="1">
    <citation type="journal article" date="2019" name="Int. J. Syst. Evol. Microbiol.">
        <title>The Global Catalogue of Microorganisms (GCM) 10K type strain sequencing project: providing services to taxonomists for standard genome sequencing and annotation.</title>
        <authorList>
            <consortium name="The Broad Institute Genomics Platform"/>
            <consortium name="The Broad Institute Genome Sequencing Center for Infectious Disease"/>
            <person name="Wu L."/>
            <person name="Ma J."/>
        </authorList>
    </citation>
    <scope>NUCLEOTIDE SEQUENCE [LARGE SCALE GENOMIC DNA]</scope>
    <source>
        <strain evidence="3">JCM 7356</strain>
    </source>
</reference>
<feature type="region of interest" description="Disordered" evidence="1">
    <location>
        <begin position="234"/>
        <end position="266"/>
    </location>
</feature>
<dbReference type="RefSeq" id="WP_344638216.1">
    <property type="nucleotide sequence ID" value="NZ_BAAATR010000020.1"/>
</dbReference>
<accession>A0ABP5REH8</accession>
<proteinExistence type="predicted"/>